<dbReference type="Gene3D" id="3.40.50.11350">
    <property type="match status" value="1"/>
</dbReference>
<gene>
    <name evidence="3" type="ORF">E6P14_10240</name>
</gene>
<dbReference type="CDD" id="cd11301">
    <property type="entry name" value="Fut1_Fut2_like"/>
    <property type="match status" value="1"/>
</dbReference>
<accession>A0A4P8JYK8</accession>
<organism evidence="3 4">
    <name type="scientific">Haloarcula marismortui (strain ATCC 43049 / DSM 3752 / JCM 8966 / VKM B-1809)</name>
    <name type="common">Halobacterium marismortui</name>
    <dbReference type="NCBI Taxonomy" id="272569"/>
    <lineage>
        <taxon>Archaea</taxon>
        <taxon>Methanobacteriati</taxon>
        <taxon>Methanobacteriota</taxon>
        <taxon>Stenosarchaea group</taxon>
        <taxon>Halobacteria</taxon>
        <taxon>Halobacteriales</taxon>
        <taxon>Haloarculaceae</taxon>
        <taxon>Haloarcula</taxon>
    </lineage>
</organism>
<evidence type="ECO:0000313" key="4">
    <source>
        <dbReference type="Proteomes" id="UP000298722"/>
    </source>
</evidence>
<dbReference type="Proteomes" id="UP000298722">
    <property type="component" value="Chromosome"/>
</dbReference>
<proteinExistence type="predicted"/>
<dbReference type="EMBL" id="CP039138">
    <property type="protein sequence ID" value="QCP91214.1"/>
    <property type="molecule type" value="Genomic_DNA"/>
</dbReference>
<dbReference type="GO" id="GO:0005975">
    <property type="term" value="P:carbohydrate metabolic process"/>
    <property type="evidence" value="ECO:0007669"/>
    <property type="project" value="InterPro"/>
</dbReference>
<keyword evidence="2 3" id="KW-0808">Transferase</keyword>
<dbReference type="GeneID" id="40152537"/>
<evidence type="ECO:0000256" key="1">
    <source>
        <dbReference type="ARBA" id="ARBA00022676"/>
    </source>
</evidence>
<dbReference type="Pfam" id="PF01531">
    <property type="entry name" value="Glyco_transf_11"/>
    <property type="match status" value="1"/>
</dbReference>
<keyword evidence="1 3" id="KW-0328">Glycosyltransferase</keyword>
<sequence length="294" mass="34298">MVKIEIKGGLGNQLFQYAVARRLSLNTNSNLILDISNYRGPNSDHSRCFHLNKFNISGEVTFDTSCIEKSKKRLIENTGSYSPLLGLRVFNIYIENHPFKLDDRFFDLPGNTYLKGYWQSHKYFADISKTIKKDLIHRTPLKRRNNQLYRSILESNSVSLHIRRGDYEDLGKQLSVDYYVRAISKIQSMVEKPHFFIFSDDKKYVRNCFLERINKLFPRIEYTIVDGNTSDPTKDLRLMRECDHNIIANSTFSWWGAWLNEKDDNIVLAPGTWHSHCIDDIDVIPSSWKSISVS</sequence>
<dbReference type="PANTHER" id="PTHR11927:SF9">
    <property type="entry name" value="L-FUCOSYLTRANSFERASE"/>
    <property type="match status" value="1"/>
</dbReference>
<dbReference type="GO" id="GO:0008107">
    <property type="term" value="F:galactoside 2-alpha-L-fucosyltransferase activity"/>
    <property type="evidence" value="ECO:0007669"/>
    <property type="project" value="InterPro"/>
</dbReference>
<dbReference type="InterPro" id="IPR002516">
    <property type="entry name" value="Glyco_trans_11"/>
</dbReference>
<protein>
    <submittedName>
        <fullName evidence="3">Alpha-1,2-fucosyltransferase</fullName>
    </submittedName>
</protein>
<dbReference type="GO" id="GO:0016020">
    <property type="term" value="C:membrane"/>
    <property type="evidence" value="ECO:0007669"/>
    <property type="project" value="InterPro"/>
</dbReference>
<name>A0A4P8JYK8_HALMA</name>
<reference evidence="3 4" key="1">
    <citation type="submission" date="2019-04" db="EMBL/GenBank/DDBJ databases">
        <title>Methylomes of two halophilic Archaea, Haloarcula marismortui and Haloferax mediterranei.</title>
        <authorList>
            <person name="DasSarma S."/>
            <person name="DasSarma P."/>
            <person name="DasSarma S."/>
            <person name="Fomenkov A."/>
            <person name="Vincze T."/>
            <person name="Anton B.P."/>
            <person name="Roberts R.J."/>
        </authorList>
    </citation>
    <scope>NUCLEOTIDE SEQUENCE [LARGE SCALE GENOMIC DNA]</scope>
    <source>
        <strain evidence="3 4">ATCC 43049</strain>
    </source>
</reference>
<dbReference type="AlphaFoldDB" id="A0A4P8JYK8"/>
<evidence type="ECO:0000313" key="3">
    <source>
        <dbReference type="EMBL" id="QCP91214.1"/>
    </source>
</evidence>
<dbReference type="PANTHER" id="PTHR11927">
    <property type="entry name" value="GALACTOSIDE 2-L-FUCOSYLTRANSFERASE"/>
    <property type="match status" value="1"/>
</dbReference>
<dbReference type="RefSeq" id="WP_079890985.1">
    <property type="nucleotide sequence ID" value="NC_006396.1"/>
</dbReference>
<evidence type="ECO:0000256" key="2">
    <source>
        <dbReference type="ARBA" id="ARBA00022679"/>
    </source>
</evidence>